<feature type="domain" description="Trypsin-co-occurring" evidence="2">
    <location>
        <begin position="2"/>
        <end position="93"/>
    </location>
</feature>
<gene>
    <name evidence="3" type="ORF">EH240_27555</name>
</gene>
<organism evidence="3 4">
    <name type="scientific">Mesorhizobium tamadayense</name>
    <dbReference type="NCBI Taxonomy" id="425306"/>
    <lineage>
        <taxon>Bacteria</taxon>
        <taxon>Pseudomonadati</taxon>
        <taxon>Pseudomonadota</taxon>
        <taxon>Alphaproteobacteria</taxon>
        <taxon>Hyphomicrobiales</taxon>
        <taxon>Phyllobacteriaceae</taxon>
        <taxon>Mesorhizobium</taxon>
    </lineage>
</organism>
<keyword evidence="4" id="KW-1185">Reference proteome</keyword>
<dbReference type="AlphaFoldDB" id="A0A3P3F6L9"/>
<comment type="caution">
    <text evidence="3">The sequence shown here is derived from an EMBL/GenBank/DDBJ whole genome shotgun (WGS) entry which is preliminary data.</text>
</comment>
<feature type="region of interest" description="Disordered" evidence="1">
    <location>
        <begin position="106"/>
        <end position="139"/>
    </location>
</feature>
<name>A0A3P3F6L9_9HYPH</name>
<evidence type="ECO:0000313" key="3">
    <source>
        <dbReference type="EMBL" id="RRH94241.1"/>
    </source>
</evidence>
<evidence type="ECO:0000256" key="1">
    <source>
        <dbReference type="SAM" id="MobiDB-lite"/>
    </source>
</evidence>
<proteinExistence type="predicted"/>
<dbReference type="InterPro" id="IPR045608">
    <property type="entry name" value="Trypco2"/>
</dbReference>
<sequence>MELEEFISETLRQILSGAAKAQDTEIGKNVNAAFPGVLGSNLSVLPEFGVFARVDFDVAVTAESTVGGKGSIRVWGLGAEGGKDSRSQTVSRVVFAVPLRLPDGDQSKKVAVDRAEDKNRERLRQAQGRHLEEMGKRLA</sequence>
<dbReference type="OrthoDB" id="7865574at2"/>
<dbReference type="Pfam" id="PF19631">
    <property type="entry name" value="Trypco2"/>
    <property type="match status" value="1"/>
</dbReference>
<evidence type="ECO:0000313" key="4">
    <source>
        <dbReference type="Proteomes" id="UP000273786"/>
    </source>
</evidence>
<reference evidence="3 4" key="1">
    <citation type="submission" date="2018-11" db="EMBL/GenBank/DDBJ databases">
        <title>the genome of Mesorhizobium tamadayense DSM 28320.</title>
        <authorList>
            <person name="Gao J."/>
        </authorList>
    </citation>
    <scope>NUCLEOTIDE SEQUENCE [LARGE SCALE GENOMIC DNA]</scope>
    <source>
        <strain evidence="3 4">DSM 28320</strain>
    </source>
</reference>
<dbReference type="EMBL" id="RQXT01000044">
    <property type="protein sequence ID" value="RRH94241.1"/>
    <property type="molecule type" value="Genomic_DNA"/>
</dbReference>
<dbReference type="Proteomes" id="UP000273786">
    <property type="component" value="Unassembled WGS sequence"/>
</dbReference>
<accession>A0A3P3F6L9</accession>
<protein>
    <recommendedName>
        <fullName evidence="2">Trypsin-co-occurring domain-containing protein</fullName>
    </recommendedName>
</protein>
<evidence type="ECO:0000259" key="2">
    <source>
        <dbReference type="Pfam" id="PF19631"/>
    </source>
</evidence>
<dbReference type="RefSeq" id="WP_125004522.1">
    <property type="nucleotide sequence ID" value="NZ_RQXT01000044.1"/>
</dbReference>